<feature type="region of interest" description="Disordered" evidence="1">
    <location>
        <begin position="1"/>
        <end position="46"/>
    </location>
</feature>
<proteinExistence type="predicted"/>
<organism evidence="2 3">
    <name type="scientific">Sphaeroforma arctica JP610</name>
    <dbReference type="NCBI Taxonomy" id="667725"/>
    <lineage>
        <taxon>Eukaryota</taxon>
        <taxon>Ichthyosporea</taxon>
        <taxon>Ichthyophonida</taxon>
        <taxon>Sphaeroforma</taxon>
    </lineage>
</organism>
<dbReference type="AlphaFoldDB" id="A0A0L0FGK5"/>
<keyword evidence="3" id="KW-1185">Reference proteome</keyword>
<dbReference type="GeneID" id="25912084"/>
<reference evidence="2 3" key="1">
    <citation type="submission" date="2011-02" db="EMBL/GenBank/DDBJ databases">
        <title>The Genome Sequence of Sphaeroforma arctica JP610.</title>
        <authorList>
            <consortium name="The Broad Institute Genome Sequencing Platform"/>
            <person name="Russ C."/>
            <person name="Cuomo C."/>
            <person name="Young S.K."/>
            <person name="Zeng Q."/>
            <person name="Gargeya S."/>
            <person name="Alvarado L."/>
            <person name="Berlin A."/>
            <person name="Chapman S.B."/>
            <person name="Chen Z."/>
            <person name="Freedman E."/>
            <person name="Gellesch M."/>
            <person name="Goldberg J."/>
            <person name="Griggs A."/>
            <person name="Gujja S."/>
            <person name="Heilman E."/>
            <person name="Heiman D."/>
            <person name="Howarth C."/>
            <person name="Mehta T."/>
            <person name="Neiman D."/>
            <person name="Pearson M."/>
            <person name="Roberts A."/>
            <person name="Saif S."/>
            <person name="Shea T."/>
            <person name="Shenoy N."/>
            <person name="Sisk P."/>
            <person name="Stolte C."/>
            <person name="Sykes S."/>
            <person name="White J."/>
            <person name="Yandava C."/>
            <person name="Burger G."/>
            <person name="Gray M.W."/>
            <person name="Holland P.W.H."/>
            <person name="King N."/>
            <person name="Lang F.B.F."/>
            <person name="Roger A.J."/>
            <person name="Ruiz-Trillo I."/>
            <person name="Haas B."/>
            <person name="Nusbaum C."/>
            <person name="Birren B."/>
        </authorList>
    </citation>
    <scope>NUCLEOTIDE SEQUENCE [LARGE SCALE GENOMIC DNA]</scope>
    <source>
        <strain evidence="2 3">JP610</strain>
    </source>
</reference>
<protein>
    <submittedName>
        <fullName evidence="2">Uncharacterized protein</fullName>
    </submittedName>
</protein>
<feature type="compositionally biased region" description="Polar residues" evidence="1">
    <location>
        <begin position="9"/>
        <end position="19"/>
    </location>
</feature>
<dbReference type="Proteomes" id="UP000054560">
    <property type="component" value="Unassembled WGS sequence"/>
</dbReference>
<dbReference type="EMBL" id="KQ243363">
    <property type="protein sequence ID" value="KNC75905.1"/>
    <property type="molecule type" value="Genomic_DNA"/>
</dbReference>
<gene>
    <name evidence="2" type="ORF">SARC_11580</name>
</gene>
<evidence type="ECO:0000256" key="1">
    <source>
        <dbReference type="SAM" id="MobiDB-lite"/>
    </source>
</evidence>
<evidence type="ECO:0000313" key="3">
    <source>
        <dbReference type="Proteomes" id="UP000054560"/>
    </source>
</evidence>
<sequence length="67" mass="7478">MKQRYSPDRVNNTDETSSIGVKDDSPKVDNQRKLDNPKAGIIDPDKADYDKVRRSVKAGKSLITSNT</sequence>
<dbReference type="RefSeq" id="XP_014149807.1">
    <property type="nucleotide sequence ID" value="XM_014294332.1"/>
</dbReference>
<evidence type="ECO:0000313" key="2">
    <source>
        <dbReference type="EMBL" id="KNC75905.1"/>
    </source>
</evidence>
<feature type="compositionally biased region" description="Basic and acidic residues" evidence="1">
    <location>
        <begin position="21"/>
        <end position="36"/>
    </location>
</feature>
<accession>A0A0L0FGK5</accession>
<name>A0A0L0FGK5_9EUKA</name>